<feature type="domain" description="Protein kinase" evidence="10">
    <location>
        <begin position="27"/>
        <end position="143"/>
    </location>
</feature>
<keyword evidence="2" id="KW-0723">Serine/threonine-protein kinase</keyword>
<evidence type="ECO:0000256" key="9">
    <source>
        <dbReference type="PROSITE-ProRule" id="PRU10141"/>
    </source>
</evidence>
<feature type="binding site" evidence="9">
    <location>
        <position position="56"/>
    </location>
    <ligand>
        <name>ATP</name>
        <dbReference type="ChEBI" id="CHEBI:30616"/>
    </ligand>
</feature>
<dbReference type="Pfam" id="PF00069">
    <property type="entry name" value="Pkinase"/>
    <property type="match status" value="1"/>
</dbReference>
<evidence type="ECO:0000256" key="7">
    <source>
        <dbReference type="ARBA" id="ARBA00047899"/>
    </source>
</evidence>
<keyword evidence="3" id="KW-0808">Transferase</keyword>
<evidence type="ECO:0000259" key="10">
    <source>
        <dbReference type="PROSITE" id="PS50011"/>
    </source>
</evidence>
<feature type="non-terminal residue" evidence="11">
    <location>
        <position position="1"/>
    </location>
</feature>
<reference evidence="11" key="1">
    <citation type="submission" date="2023-10" db="EMBL/GenBank/DDBJ databases">
        <title>Genome assembly of Pristionchus species.</title>
        <authorList>
            <person name="Yoshida K."/>
            <person name="Sommer R.J."/>
        </authorList>
    </citation>
    <scope>NUCLEOTIDE SEQUENCE</scope>
    <source>
        <strain evidence="11">RS0144</strain>
    </source>
</reference>
<keyword evidence="5" id="KW-0418">Kinase</keyword>
<evidence type="ECO:0000256" key="3">
    <source>
        <dbReference type="ARBA" id="ARBA00022679"/>
    </source>
</evidence>
<dbReference type="PROSITE" id="PS50011">
    <property type="entry name" value="PROTEIN_KINASE_DOM"/>
    <property type="match status" value="1"/>
</dbReference>
<dbReference type="InterPro" id="IPR011009">
    <property type="entry name" value="Kinase-like_dom_sf"/>
</dbReference>
<dbReference type="InterPro" id="IPR000719">
    <property type="entry name" value="Prot_kinase_dom"/>
</dbReference>
<dbReference type="EC" id="2.7.11.1" evidence="1"/>
<dbReference type="Gene3D" id="3.30.200.20">
    <property type="entry name" value="Phosphorylase Kinase, domain 1"/>
    <property type="match status" value="1"/>
</dbReference>
<evidence type="ECO:0000313" key="12">
    <source>
        <dbReference type="Proteomes" id="UP001432027"/>
    </source>
</evidence>
<evidence type="ECO:0000256" key="2">
    <source>
        <dbReference type="ARBA" id="ARBA00022527"/>
    </source>
</evidence>
<dbReference type="AlphaFoldDB" id="A0AAV5UIJ9"/>
<accession>A0AAV5UIJ9</accession>
<proteinExistence type="predicted"/>
<dbReference type="GO" id="GO:0005524">
    <property type="term" value="F:ATP binding"/>
    <property type="evidence" value="ECO:0007669"/>
    <property type="project" value="UniProtKB-UniRule"/>
</dbReference>
<comment type="caution">
    <text evidence="11">The sequence shown here is derived from an EMBL/GenBank/DDBJ whole genome shotgun (WGS) entry which is preliminary data.</text>
</comment>
<dbReference type="GO" id="GO:0004674">
    <property type="term" value="F:protein serine/threonine kinase activity"/>
    <property type="evidence" value="ECO:0007669"/>
    <property type="project" value="UniProtKB-KW"/>
</dbReference>
<dbReference type="Proteomes" id="UP001432027">
    <property type="component" value="Unassembled WGS sequence"/>
</dbReference>
<dbReference type="GO" id="GO:0050684">
    <property type="term" value="P:regulation of mRNA processing"/>
    <property type="evidence" value="ECO:0007669"/>
    <property type="project" value="TreeGrafter"/>
</dbReference>
<protein>
    <recommendedName>
        <fullName evidence="1">non-specific serine/threonine protein kinase</fullName>
        <ecNumber evidence="1">2.7.11.1</ecNumber>
    </recommendedName>
</protein>
<comment type="catalytic activity">
    <reaction evidence="8">
        <text>L-seryl-[protein] + ATP = O-phospho-L-seryl-[protein] + ADP + H(+)</text>
        <dbReference type="Rhea" id="RHEA:17989"/>
        <dbReference type="Rhea" id="RHEA-COMP:9863"/>
        <dbReference type="Rhea" id="RHEA-COMP:11604"/>
        <dbReference type="ChEBI" id="CHEBI:15378"/>
        <dbReference type="ChEBI" id="CHEBI:29999"/>
        <dbReference type="ChEBI" id="CHEBI:30616"/>
        <dbReference type="ChEBI" id="CHEBI:83421"/>
        <dbReference type="ChEBI" id="CHEBI:456216"/>
        <dbReference type="EC" id="2.7.11.1"/>
    </reaction>
</comment>
<sequence length="143" mass="16219">DVENADEYKQGGYHRVRIGDKFNNDKYTVISKLGFGHFSTVWLCEEKDKARSVALKINKSNEECTDVANDEIKILKEIRDADKSDTHREKIVCLLDTFLHNGENGTHVCIVFEAIESDLLKLIKENNNIGIAIDKVKNIIGQV</sequence>
<dbReference type="InterPro" id="IPR051334">
    <property type="entry name" value="SRPK"/>
</dbReference>
<comment type="catalytic activity">
    <reaction evidence="7">
        <text>L-threonyl-[protein] + ATP = O-phospho-L-threonyl-[protein] + ADP + H(+)</text>
        <dbReference type="Rhea" id="RHEA:46608"/>
        <dbReference type="Rhea" id="RHEA-COMP:11060"/>
        <dbReference type="Rhea" id="RHEA-COMP:11605"/>
        <dbReference type="ChEBI" id="CHEBI:15378"/>
        <dbReference type="ChEBI" id="CHEBI:30013"/>
        <dbReference type="ChEBI" id="CHEBI:30616"/>
        <dbReference type="ChEBI" id="CHEBI:61977"/>
        <dbReference type="ChEBI" id="CHEBI:456216"/>
        <dbReference type="EC" id="2.7.11.1"/>
    </reaction>
</comment>
<feature type="non-terminal residue" evidence="11">
    <location>
        <position position="143"/>
    </location>
</feature>
<gene>
    <name evidence="11" type="ORF">PENTCL1PPCAC_27913</name>
</gene>
<dbReference type="Gene3D" id="1.10.510.10">
    <property type="entry name" value="Transferase(Phosphotransferase) domain 1"/>
    <property type="match status" value="1"/>
</dbReference>
<dbReference type="GO" id="GO:0000245">
    <property type="term" value="P:spliceosomal complex assembly"/>
    <property type="evidence" value="ECO:0007669"/>
    <property type="project" value="TreeGrafter"/>
</dbReference>
<dbReference type="InterPro" id="IPR017441">
    <property type="entry name" value="Protein_kinase_ATP_BS"/>
</dbReference>
<dbReference type="GO" id="GO:0005634">
    <property type="term" value="C:nucleus"/>
    <property type="evidence" value="ECO:0007669"/>
    <property type="project" value="TreeGrafter"/>
</dbReference>
<organism evidence="11 12">
    <name type="scientific">Pristionchus entomophagus</name>
    <dbReference type="NCBI Taxonomy" id="358040"/>
    <lineage>
        <taxon>Eukaryota</taxon>
        <taxon>Metazoa</taxon>
        <taxon>Ecdysozoa</taxon>
        <taxon>Nematoda</taxon>
        <taxon>Chromadorea</taxon>
        <taxon>Rhabditida</taxon>
        <taxon>Rhabditina</taxon>
        <taxon>Diplogasteromorpha</taxon>
        <taxon>Diplogasteroidea</taxon>
        <taxon>Neodiplogasteridae</taxon>
        <taxon>Pristionchus</taxon>
    </lineage>
</organism>
<keyword evidence="6 9" id="KW-0067">ATP-binding</keyword>
<evidence type="ECO:0000256" key="5">
    <source>
        <dbReference type="ARBA" id="ARBA00022777"/>
    </source>
</evidence>
<keyword evidence="12" id="KW-1185">Reference proteome</keyword>
<evidence type="ECO:0000256" key="8">
    <source>
        <dbReference type="ARBA" id="ARBA00048679"/>
    </source>
</evidence>
<dbReference type="SUPFAM" id="SSF56112">
    <property type="entry name" value="Protein kinase-like (PK-like)"/>
    <property type="match status" value="1"/>
</dbReference>
<dbReference type="GO" id="GO:0005737">
    <property type="term" value="C:cytoplasm"/>
    <property type="evidence" value="ECO:0007669"/>
    <property type="project" value="TreeGrafter"/>
</dbReference>
<evidence type="ECO:0000256" key="1">
    <source>
        <dbReference type="ARBA" id="ARBA00012513"/>
    </source>
</evidence>
<name>A0AAV5UIJ9_9BILA</name>
<dbReference type="PANTHER" id="PTHR47634">
    <property type="entry name" value="PROTEIN KINASE DOMAIN-CONTAINING PROTEIN-RELATED"/>
    <property type="match status" value="1"/>
</dbReference>
<dbReference type="PROSITE" id="PS00107">
    <property type="entry name" value="PROTEIN_KINASE_ATP"/>
    <property type="match status" value="1"/>
</dbReference>
<evidence type="ECO:0000256" key="4">
    <source>
        <dbReference type="ARBA" id="ARBA00022741"/>
    </source>
</evidence>
<evidence type="ECO:0000256" key="6">
    <source>
        <dbReference type="ARBA" id="ARBA00022840"/>
    </source>
</evidence>
<dbReference type="EMBL" id="BTSX01000006">
    <property type="protein sequence ID" value="GMT05739.1"/>
    <property type="molecule type" value="Genomic_DNA"/>
</dbReference>
<dbReference type="PANTHER" id="PTHR47634:SF9">
    <property type="entry name" value="PROTEIN KINASE DOMAIN-CONTAINING PROTEIN-RELATED"/>
    <property type="match status" value="1"/>
</dbReference>
<evidence type="ECO:0000313" key="11">
    <source>
        <dbReference type="EMBL" id="GMT05739.1"/>
    </source>
</evidence>
<keyword evidence="4 9" id="KW-0547">Nucleotide-binding</keyword>